<protein>
    <submittedName>
        <fullName evidence="2">Uncharacterized protein</fullName>
    </submittedName>
</protein>
<proteinExistence type="predicted"/>
<keyword evidence="3" id="KW-1185">Reference proteome</keyword>
<dbReference type="EMBL" id="CAJNNV010020145">
    <property type="protein sequence ID" value="CAE8606972.1"/>
    <property type="molecule type" value="Genomic_DNA"/>
</dbReference>
<evidence type="ECO:0000313" key="3">
    <source>
        <dbReference type="Proteomes" id="UP000654075"/>
    </source>
</evidence>
<name>A0A813F2L3_POLGL</name>
<sequence>FERVWLDIIRFLLSMYSSGKRNTLRSRIKFVVVKLRQLSTSFDEAIRESESREAGLPWSTPSSSLAVPGTIPPVPPPAGTLPASRPSEAPGGE</sequence>
<dbReference type="Proteomes" id="UP000654075">
    <property type="component" value="Unassembled WGS sequence"/>
</dbReference>
<organism evidence="2 3">
    <name type="scientific">Polarella glacialis</name>
    <name type="common">Dinoflagellate</name>
    <dbReference type="NCBI Taxonomy" id="89957"/>
    <lineage>
        <taxon>Eukaryota</taxon>
        <taxon>Sar</taxon>
        <taxon>Alveolata</taxon>
        <taxon>Dinophyceae</taxon>
        <taxon>Suessiales</taxon>
        <taxon>Suessiaceae</taxon>
        <taxon>Polarella</taxon>
    </lineage>
</organism>
<evidence type="ECO:0000313" key="2">
    <source>
        <dbReference type="EMBL" id="CAE8606972.1"/>
    </source>
</evidence>
<evidence type="ECO:0000256" key="1">
    <source>
        <dbReference type="SAM" id="MobiDB-lite"/>
    </source>
</evidence>
<dbReference type="AlphaFoldDB" id="A0A813F2L3"/>
<reference evidence="2" key="1">
    <citation type="submission" date="2021-02" db="EMBL/GenBank/DDBJ databases">
        <authorList>
            <person name="Dougan E. K."/>
            <person name="Rhodes N."/>
            <person name="Thang M."/>
            <person name="Chan C."/>
        </authorList>
    </citation>
    <scope>NUCLEOTIDE SEQUENCE</scope>
</reference>
<comment type="caution">
    <text evidence="2">The sequence shown here is derived from an EMBL/GenBank/DDBJ whole genome shotgun (WGS) entry which is preliminary data.</text>
</comment>
<feature type="non-terminal residue" evidence="2">
    <location>
        <position position="93"/>
    </location>
</feature>
<accession>A0A813F2L3</accession>
<feature type="region of interest" description="Disordered" evidence="1">
    <location>
        <begin position="49"/>
        <end position="93"/>
    </location>
</feature>
<feature type="non-terminal residue" evidence="2">
    <location>
        <position position="1"/>
    </location>
</feature>
<feature type="compositionally biased region" description="Pro residues" evidence="1">
    <location>
        <begin position="70"/>
        <end position="79"/>
    </location>
</feature>
<gene>
    <name evidence="2" type="ORF">PGLA1383_LOCUS24921</name>
</gene>